<evidence type="ECO:0000313" key="3">
    <source>
        <dbReference type="Proteomes" id="UP001218218"/>
    </source>
</evidence>
<dbReference type="Pfam" id="PF18758">
    <property type="entry name" value="KDZ"/>
    <property type="match status" value="1"/>
</dbReference>
<dbReference type="Proteomes" id="UP001218218">
    <property type="component" value="Unassembled WGS sequence"/>
</dbReference>
<feature type="compositionally biased region" description="Acidic residues" evidence="1">
    <location>
        <begin position="752"/>
        <end position="767"/>
    </location>
</feature>
<accession>A0AAD7E9D3</accession>
<dbReference type="AlphaFoldDB" id="A0AAD7E9D3"/>
<dbReference type="EMBL" id="JARIHO010000108">
    <property type="protein sequence ID" value="KAJ7303093.1"/>
    <property type="molecule type" value="Genomic_DNA"/>
</dbReference>
<dbReference type="InterPro" id="IPR040521">
    <property type="entry name" value="KDZ"/>
</dbReference>
<feature type="compositionally biased region" description="Low complexity" evidence="1">
    <location>
        <begin position="694"/>
        <end position="705"/>
    </location>
</feature>
<evidence type="ECO:0000256" key="1">
    <source>
        <dbReference type="SAM" id="MobiDB-lite"/>
    </source>
</evidence>
<keyword evidence="3" id="KW-1185">Reference proteome</keyword>
<feature type="compositionally biased region" description="Basic and acidic residues" evidence="1">
    <location>
        <begin position="25"/>
        <end position="40"/>
    </location>
</feature>
<protein>
    <submittedName>
        <fullName evidence="2">Uncharacterized protein</fullName>
    </submittedName>
</protein>
<proteinExistence type="predicted"/>
<gene>
    <name evidence="2" type="ORF">DFH08DRAFT_977308</name>
</gene>
<feature type="compositionally biased region" description="Basic residues" evidence="1">
    <location>
        <begin position="566"/>
        <end position="576"/>
    </location>
</feature>
<organism evidence="2 3">
    <name type="scientific">Mycena albidolilacea</name>
    <dbReference type="NCBI Taxonomy" id="1033008"/>
    <lineage>
        <taxon>Eukaryota</taxon>
        <taxon>Fungi</taxon>
        <taxon>Dikarya</taxon>
        <taxon>Basidiomycota</taxon>
        <taxon>Agaricomycotina</taxon>
        <taxon>Agaricomycetes</taxon>
        <taxon>Agaricomycetidae</taxon>
        <taxon>Agaricales</taxon>
        <taxon>Marasmiineae</taxon>
        <taxon>Mycenaceae</taxon>
        <taxon>Mycena</taxon>
    </lineage>
</organism>
<feature type="region of interest" description="Disordered" evidence="1">
    <location>
        <begin position="1"/>
        <end position="40"/>
    </location>
</feature>
<feature type="region of interest" description="Disordered" evidence="1">
    <location>
        <begin position="561"/>
        <end position="583"/>
    </location>
</feature>
<comment type="caution">
    <text evidence="2">The sequence shown here is derived from an EMBL/GenBank/DDBJ whole genome shotgun (WGS) entry which is preliminary data.</text>
</comment>
<reference evidence="2" key="1">
    <citation type="submission" date="2023-03" db="EMBL/GenBank/DDBJ databases">
        <title>Massive genome expansion in bonnet fungi (Mycena s.s.) driven by repeated elements and novel gene families across ecological guilds.</title>
        <authorList>
            <consortium name="Lawrence Berkeley National Laboratory"/>
            <person name="Harder C.B."/>
            <person name="Miyauchi S."/>
            <person name="Viragh M."/>
            <person name="Kuo A."/>
            <person name="Thoen E."/>
            <person name="Andreopoulos B."/>
            <person name="Lu D."/>
            <person name="Skrede I."/>
            <person name="Drula E."/>
            <person name="Henrissat B."/>
            <person name="Morin E."/>
            <person name="Kohler A."/>
            <person name="Barry K."/>
            <person name="LaButti K."/>
            <person name="Morin E."/>
            <person name="Salamov A."/>
            <person name="Lipzen A."/>
            <person name="Mereny Z."/>
            <person name="Hegedus B."/>
            <person name="Baldrian P."/>
            <person name="Stursova M."/>
            <person name="Weitz H."/>
            <person name="Taylor A."/>
            <person name="Grigoriev I.V."/>
            <person name="Nagy L.G."/>
            <person name="Martin F."/>
            <person name="Kauserud H."/>
        </authorList>
    </citation>
    <scope>NUCLEOTIDE SEQUENCE</scope>
    <source>
        <strain evidence="2">CBHHK002</strain>
    </source>
</reference>
<name>A0AAD7E9D3_9AGAR</name>
<feature type="region of interest" description="Disordered" evidence="1">
    <location>
        <begin position="694"/>
        <end position="771"/>
    </location>
</feature>
<evidence type="ECO:0000313" key="2">
    <source>
        <dbReference type="EMBL" id="KAJ7303093.1"/>
    </source>
</evidence>
<sequence length="793" mass="89207">MSSWQRRYPAGASRSAPVAQPPCSETRRHGERSRQNYSRTREGELAVECIACPKPGVNLPEGWEKAPPEMQYLYAIFLAIDACFRLKRKKVSSWSADPSIQDGWAYFVRHLEYSEFVKLLGEQKEMSTCNRSCRPRSCQYKYSQGYAATGCGMITCGRHETVPKNGVWQHGLCRRKRLAAPAHPSIFLLSYDIMCQWVKNLKERLLKMPPALRVRLADYVLKFVIPKLHILGHLKLCQELFSLLYMLGAAQADMEGIERIWSSSGLMGARLTLRTRFLKATKELARQKAALEEFSEHQQEEVPIWRKAVNDFETGASPVNPYQLPPSGPTLREVELELAREEQAKERNSATVPGDVEETMTQFLMLRLEIEGQQRQLAADMLQNRSPTAKELTEFVTRRTRMTRQIKKLRLLQRKYSPGALQHLATATGAADAADAAEAEHTPLLLPSALTPSETHPPLSVPGLATAEARLRDGQCSESLDLIRHGLTVKKRLQTYKKLNARRQHQNTRSRGLVDNQQRKIDLAAGTYRQARSARLALAHAAGPSDWRLLDKGDLRMLEDEEEARKRKQRAMKGKRKEAAQLDENGERGAVRGIMQENMHEGVRVEWCKAYARVKRWKEEVLLLQEEMVRCLRTLEWQATVWDERAKAEHYRGKIVYGAIHLEGAIALAGRQAALRRKLSHRFRQLWSSLTSAIEGSSAAASDESSGVDEPDSAHGNGSDVDSGEEDKEPAARRDQTPGGQADAGGSNAEGAGEDEEEGSADTDGEEIATRVAQMNELLAIQFASTREYEDDF</sequence>